<dbReference type="Gramene" id="KRH53297">
    <property type="protein sequence ID" value="KRH53297"/>
    <property type="gene ID" value="GLYMA_06G117100"/>
</dbReference>
<keyword evidence="4" id="KW-1185">Reference proteome</keyword>
<reference evidence="3" key="2">
    <citation type="submission" date="2018-02" db="UniProtKB">
        <authorList>
            <consortium name="EnsemblPlants"/>
        </authorList>
    </citation>
    <scope>IDENTIFICATION</scope>
    <source>
        <strain evidence="3">Williams 82</strain>
    </source>
</reference>
<dbReference type="PaxDb" id="3847-GLYMA06G12330.1"/>
<dbReference type="HOGENOM" id="CLU_3036257_0_0_1"/>
<dbReference type="InParanoid" id="K7KUK3"/>
<accession>K7KUK3</accession>
<name>K7KUK3_SOYBN</name>
<feature type="compositionally biased region" description="Basic and acidic residues" evidence="1">
    <location>
        <begin position="31"/>
        <end position="41"/>
    </location>
</feature>
<reference evidence="2" key="3">
    <citation type="submission" date="2018-07" db="EMBL/GenBank/DDBJ databases">
        <title>WGS assembly of Glycine max.</title>
        <authorList>
            <person name="Schmutz J."/>
            <person name="Cannon S."/>
            <person name="Schlueter J."/>
            <person name="Ma J."/>
            <person name="Mitros T."/>
            <person name="Nelson W."/>
            <person name="Hyten D."/>
            <person name="Song Q."/>
            <person name="Thelen J."/>
            <person name="Cheng J."/>
            <person name="Xu D."/>
            <person name="Hellsten U."/>
            <person name="May G."/>
            <person name="Yu Y."/>
            <person name="Sakurai T."/>
            <person name="Umezawa T."/>
            <person name="Bhattacharyya M."/>
            <person name="Sandhu D."/>
            <person name="Valliyodan B."/>
            <person name="Lindquist E."/>
            <person name="Peto M."/>
            <person name="Grant D."/>
            <person name="Shu S."/>
            <person name="Goodstein D."/>
            <person name="Barry K."/>
            <person name="Futrell-Griggs M."/>
            <person name="Abernathy B."/>
            <person name="Du J."/>
            <person name="Tian Z."/>
            <person name="Zhu L."/>
            <person name="Gill N."/>
            <person name="Joshi T."/>
            <person name="Libault M."/>
            <person name="Sethuraman A."/>
            <person name="Zhang X."/>
            <person name="Shinozaki K."/>
            <person name="Nguyen H."/>
            <person name="Wing R."/>
            <person name="Cregan P."/>
            <person name="Specht J."/>
            <person name="Grimwood J."/>
            <person name="Rokhsar D."/>
            <person name="Stacey G."/>
            <person name="Shoemaker R."/>
            <person name="Jackson S."/>
        </authorList>
    </citation>
    <scope>NUCLEOTIDE SEQUENCE</scope>
    <source>
        <tissue evidence="2">Callus</tissue>
    </source>
</reference>
<feature type="compositionally biased region" description="Basic and acidic residues" evidence="1">
    <location>
        <begin position="1"/>
        <end position="12"/>
    </location>
</feature>
<dbReference type="SMR" id="K7KUK3"/>
<dbReference type="Proteomes" id="UP000008827">
    <property type="component" value="Chromosome 6"/>
</dbReference>
<evidence type="ECO:0000313" key="3">
    <source>
        <dbReference type="EnsemblPlants" id="KRH53297"/>
    </source>
</evidence>
<dbReference type="EMBL" id="CM000839">
    <property type="protein sequence ID" value="KRH53297.1"/>
    <property type="molecule type" value="Genomic_DNA"/>
</dbReference>
<dbReference type="EnsemblPlants" id="KRH53297">
    <property type="protein sequence ID" value="KRH53297"/>
    <property type="gene ID" value="GLYMA_06G117100"/>
</dbReference>
<feature type="region of interest" description="Disordered" evidence="1">
    <location>
        <begin position="1"/>
        <end position="55"/>
    </location>
</feature>
<sequence>MRERERERERMTHKLSNGQKDPLISTRRRVRTSDDERRLQDSEAESQRMQGTGRQ</sequence>
<evidence type="ECO:0000313" key="2">
    <source>
        <dbReference type="EMBL" id="KRH53297.1"/>
    </source>
</evidence>
<evidence type="ECO:0000256" key="1">
    <source>
        <dbReference type="SAM" id="MobiDB-lite"/>
    </source>
</evidence>
<evidence type="ECO:0000313" key="4">
    <source>
        <dbReference type="Proteomes" id="UP000008827"/>
    </source>
</evidence>
<proteinExistence type="predicted"/>
<dbReference type="AlphaFoldDB" id="K7KUK3"/>
<organism evidence="3">
    <name type="scientific">Glycine max</name>
    <name type="common">Soybean</name>
    <name type="synonym">Glycine hispida</name>
    <dbReference type="NCBI Taxonomy" id="3847"/>
    <lineage>
        <taxon>Eukaryota</taxon>
        <taxon>Viridiplantae</taxon>
        <taxon>Streptophyta</taxon>
        <taxon>Embryophyta</taxon>
        <taxon>Tracheophyta</taxon>
        <taxon>Spermatophyta</taxon>
        <taxon>Magnoliopsida</taxon>
        <taxon>eudicotyledons</taxon>
        <taxon>Gunneridae</taxon>
        <taxon>Pentapetalae</taxon>
        <taxon>rosids</taxon>
        <taxon>fabids</taxon>
        <taxon>Fabales</taxon>
        <taxon>Fabaceae</taxon>
        <taxon>Papilionoideae</taxon>
        <taxon>50 kb inversion clade</taxon>
        <taxon>NPAAA clade</taxon>
        <taxon>indigoferoid/millettioid clade</taxon>
        <taxon>Phaseoleae</taxon>
        <taxon>Glycine</taxon>
        <taxon>Glycine subgen. Soja</taxon>
    </lineage>
</organism>
<gene>
    <name evidence="2" type="ORF">GLYMA_06G117100</name>
</gene>
<protein>
    <submittedName>
        <fullName evidence="2 3">Uncharacterized protein</fullName>
    </submittedName>
</protein>
<reference evidence="2 3" key="1">
    <citation type="journal article" date="2010" name="Nature">
        <title>Genome sequence of the palaeopolyploid soybean.</title>
        <authorList>
            <person name="Schmutz J."/>
            <person name="Cannon S.B."/>
            <person name="Schlueter J."/>
            <person name="Ma J."/>
            <person name="Mitros T."/>
            <person name="Nelson W."/>
            <person name="Hyten D.L."/>
            <person name="Song Q."/>
            <person name="Thelen J.J."/>
            <person name="Cheng J."/>
            <person name="Xu D."/>
            <person name="Hellsten U."/>
            <person name="May G.D."/>
            <person name="Yu Y."/>
            <person name="Sakurai T."/>
            <person name="Umezawa T."/>
            <person name="Bhattacharyya M.K."/>
            <person name="Sandhu D."/>
            <person name="Valliyodan B."/>
            <person name="Lindquist E."/>
            <person name="Peto M."/>
            <person name="Grant D."/>
            <person name="Shu S."/>
            <person name="Goodstein D."/>
            <person name="Barry K."/>
            <person name="Futrell-Griggs M."/>
            <person name="Abernathy B."/>
            <person name="Du J."/>
            <person name="Tian Z."/>
            <person name="Zhu L."/>
            <person name="Gill N."/>
            <person name="Joshi T."/>
            <person name="Libault M."/>
            <person name="Sethuraman A."/>
            <person name="Zhang X.-C."/>
            <person name="Shinozaki K."/>
            <person name="Nguyen H.T."/>
            <person name="Wing R.A."/>
            <person name="Cregan P."/>
            <person name="Specht J."/>
            <person name="Grimwood J."/>
            <person name="Rokhsar D."/>
            <person name="Stacey G."/>
            <person name="Shoemaker R.C."/>
            <person name="Jackson S.A."/>
        </authorList>
    </citation>
    <scope>NUCLEOTIDE SEQUENCE [LARGE SCALE GENOMIC DNA]</scope>
    <source>
        <strain evidence="3">cv. Williams 82</strain>
        <tissue evidence="2">Callus</tissue>
    </source>
</reference>